<dbReference type="PANTHER" id="PTHR43124:SF3">
    <property type="entry name" value="CHLORAMPHENICOL EFFLUX PUMP RV0191"/>
    <property type="match status" value="1"/>
</dbReference>
<dbReference type="SUPFAM" id="SSF103473">
    <property type="entry name" value="MFS general substrate transporter"/>
    <property type="match status" value="1"/>
</dbReference>
<feature type="transmembrane region" description="Helical" evidence="6">
    <location>
        <begin position="108"/>
        <end position="135"/>
    </location>
</feature>
<dbReference type="GO" id="GO:0005886">
    <property type="term" value="C:plasma membrane"/>
    <property type="evidence" value="ECO:0007669"/>
    <property type="project" value="UniProtKB-SubCell"/>
</dbReference>
<accession>A0A1Y3GE86</accession>
<dbReference type="InterPro" id="IPR011701">
    <property type="entry name" value="MFS"/>
</dbReference>
<gene>
    <name evidence="8" type="ORF">AMET1_1423</name>
</gene>
<feature type="transmembrane region" description="Helical" evidence="6">
    <location>
        <begin position="213"/>
        <end position="234"/>
    </location>
</feature>
<organism evidence="8 9">
    <name type="scientific">Methanonatronarchaeum thermophilum</name>
    <dbReference type="NCBI Taxonomy" id="1927129"/>
    <lineage>
        <taxon>Archaea</taxon>
        <taxon>Methanobacteriati</taxon>
        <taxon>Methanobacteriota</taxon>
        <taxon>Methanonatronarchaeia</taxon>
        <taxon>Methanonatronarchaeales</taxon>
        <taxon>Methanonatronarchaeaceae</taxon>
        <taxon>Methanonatronarchaeum</taxon>
    </lineage>
</organism>
<dbReference type="PANTHER" id="PTHR43124">
    <property type="entry name" value="PURINE EFFLUX PUMP PBUE"/>
    <property type="match status" value="1"/>
</dbReference>
<dbReference type="RefSeq" id="WP_086637772.1">
    <property type="nucleotide sequence ID" value="NZ_MRZU01000004.1"/>
</dbReference>
<feature type="transmembrane region" description="Helical" evidence="6">
    <location>
        <begin position="175"/>
        <end position="192"/>
    </location>
</feature>
<feature type="transmembrane region" description="Helical" evidence="6">
    <location>
        <begin position="365"/>
        <end position="383"/>
    </location>
</feature>
<feature type="transmembrane region" description="Helical" evidence="6">
    <location>
        <begin position="84"/>
        <end position="102"/>
    </location>
</feature>
<dbReference type="InterPro" id="IPR036259">
    <property type="entry name" value="MFS_trans_sf"/>
</dbReference>
<protein>
    <submittedName>
        <fullName evidence="8">MFS family permease</fullName>
    </submittedName>
</protein>
<feature type="transmembrane region" description="Helical" evidence="6">
    <location>
        <begin position="17"/>
        <end position="37"/>
    </location>
</feature>
<dbReference type="PROSITE" id="PS50850">
    <property type="entry name" value="MFS"/>
    <property type="match status" value="1"/>
</dbReference>
<feature type="domain" description="Major facilitator superfamily (MFS) profile" evidence="7">
    <location>
        <begin position="19"/>
        <end position="390"/>
    </location>
</feature>
<keyword evidence="3 6" id="KW-0812">Transmembrane</keyword>
<evidence type="ECO:0000256" key="5">
    <source>
        <dbReference type="ARBA" id="ARBA00023136"/>
    </source>
</evidence>
<proteinExistence type="predicted"/>
<dbReference type="Gene3D" id="1.20.1250.20">
    <property type="entry name" value="MFS general substrate transporter like domains"/>
    <property type="match status" value="2"/>
</dbReference>
<keyword evidence="9" id="KW-1185">Reference proteome</keyword>
<feature type="transmembrane region" description="Helical" evidence="6">
    <location>
        <begin position="57"/>
        <end position="77"/>
    </location>
</feature>
<comment type="subcellular location">
    <subcellularLocation>
        <location evidence="1">Cell membrane</location>
        <topology evidence="1">Multi-pass membrane protein</topology>
    </subcellularLocation>
</comment>
<keyword evidence="2" id="KW-1003">Cell membrane</keyword>
<name>A0A1Y3GE86_9EURY</name>
<evidence type="ECO:0000256" key="1">
    <source>
        <dbReference type="ARBA" id="ARBA00004651"/>
    </source>
</evidence>
<feature type="transmembrane region" description="Helical" evidence="6">
    <location>
        <begin position="147"/>
        <end position="169"/>
    </location>
</feature>
<dbReference type="InterPro" id="IPR050189">
    <property type="entry name" value="MFS_Efflux_Transporters"/>
</dbReference>
<evidence type="ECO:0000256" key="6">
    <source>
        <dbReference type="SAM" id="Phobius"/>
    </source>
</evidence>
<keyword evidence="4 6" id="KW-1133">Transmembrane helix</keyword>
<dbReference type="GO" id="GO:0022857">
    <property type="term" value="F:transmembrane transporter activity"/>
    <property type="evidence" value="ECO:0007669"/>
    <property type="project" value="InterPro"/>
</dbReference>
<feature type="transmembrane region" description="Helical" evidence="6">
    <location>
        <begin position="302"/>
        <end position="324"/>
    </location>
</feature>
<comment type="caution">
    <text evidence="8">The sequence shown here is derived from an EMBL/GenBank/DDBJ whole genome shotgun (WGS) entry which is preliminary data.</text>
</comment>
<evidence type="ECO:0000256" key="2">
    <source>
        <dbReference type="ARBA" id="ARBA00022475"/>
    </source>
</evidence>
<feature type="transmembrane region" description="Helical" evidence="6">
    <location>
        <begin position="336"/>
        <end position="359"/>
    </location>
</feature>
<dbReference type="Pfam" id="PF07690">
    <property type="entry name" value="MFS_1"/>
    <property type="match status" value="1"/>
</dbReference>
<keyword evidence="5 6" id="KW-0472">Membrane</keyword>
<sequence length="393" mass="42913">MSLRGDKSFLNRLEPKYIVLFACWSVWFVNFLVRMSVPVLLPSIQVEFDVAYIELGLMMSALTFGYAVSQIPSGILADRMKKKYVIVPGMVLFSLAMVGGAISNSSTVLILMLLTAGLGLGTYYPAATSLIAAWFERGERGRAFGIHETASSVGSVVGPLLGGYLVYAFGWREGFGVLLIPGLLAIPIIWYLGKEPDIDISGLKKQKIVLNPILMPTAVYTLMIMGWMAFTTFLPSYLTNVGYDDFSAGILFAIMPLVSVIAMPVAGNYSDKFGRGKVIFTLLIISAPLSFLVTYFEHWIPILFLLVTIGSTLFAAYPVVIALISDKIPASNRAGTFGFVNAIGMVFASTTPTAIGYLIDILNYRIAFLTISLMILAAAFTMLKINWDEGKKE</sequence>
<evidence type="ECO:0000313" key="9">
    <source>
        <dbReference type="Proteomes" id="UP000195137"/>
    </source>
</evidence>
<evidence type="ECO:0000256" key="4">
    <source>
        <dbReference type="ARBA" id="ARBA00022989"/>
    </source>
</evidence>
<feature type="transmembrane region" description="Helical" evidence="6">
    <location>
        <begin position="278"/>
        <end position="296"/>
    </location>
</feature>
<reference evidence="8 9" key="1">
    <citation type="submission" date="2016-12" db="EMBL/GenBank/DDBJ databases">
        <title>Discovery of methanogenic haloarchaea.</title>
        <authorList>
            <person name="Sorokin D.Y."/>
            <person name="Makarova K.S."/>
            <person name="Abbas B."/>
            <person name="Ferrer M."/>
            <person name="Golyshin P.N."/>
        </authorList>
    </citation>
    <scope>NUCLEOTIDE SEQUENCE [LARGE SCALE GENOMIC DNA]</scope>
    <source>
        <strain evidence="8">AMET1</strain>
    </source>
</reference>
<feature type="transmembrane region" description="Helical" evidence="6">
    <location>
        <begin position="246"/>
        <end position="266"/>
    </location>
</feature>
<dbReference type="AlphaFoldDB" id="A0A1Y3GE86"/>
<evidence type="ECO:0000259" key="7">
    <source>
        <dbReference type="PROSITE" id="PS50850"/>
    </source>
</evidence>
<dbReference type="CDD" id="cd17325">
    <property type="entry name" value="MFS_MdtG_SLC18_like"/>
    <property type="match status" value="1"/>
</dbReference>
<dbReference type="InterPro" id="IPR020846">
    <property type="entry name" value="MFS_dom"/>
</dbReference>
<evidence type="ECO:0000313" key="8">
    <source>
        <dbReference type="EMBL" id="OUJ18504.1"/>
    </source>
</evidence>
<dbReference type="EMBL" id="MRZU01000004">
    <property type="protein sequence ID" value="OUJ18504.1"/>
    <property type="molecule type" value="Genomic_DNA"/>
</dbReference>
<dbReference type="Proteomes" id="UP000195137">
    <property type="component" value="Unassembled WGS sequence"/>
</dbReference>
<evidence type="ECO:0000256" key="3">
    <source>
        <dbReference type="ARBA" id="ARBA00022692"/>
    </source>
</evidence>